<organism evidence="2 3">
    <name type="scientific">Megamonas hypermegale</name>
    <dbReference type="NCBI Taxonomy" id="158847"/>
    <lineage>
        <taxon>Bacteria</taxon>
        <taxon>Bacillati</taxon>
        <taxon>Bacillota</taxon>
        <taxon>Negativicutes</taxon>
        <taxon>Selenomonadales</taxon>
        <taxon>Selenomonadaceae</taxon>
        <taxon>Megamonas</taxon>
    </lineage>
</organism>
<dbReference type="GeneID" id="78506684"/>
<evidence type="ECO:0000313" key="2">
    <source>
        <dbReference type="EMBL" id="SNU96856.1"/>
    </source>
</evidence>
<gene>
    <name evidence="2" type="ORF">SAMEA4364220_00656</name>
</gene>
<keyword evidence="1" id="KW-0732">Signal</keyword>
<protein>
    <submittedName>
        <fullName evidence="2">Uncharacterized protein</fullName>
    </submittedName>
</protein>
<keyword evidence="3" id="KW-1185">Reference proteome</keyword>
<dbReference type="EMBL" id="LT906446">
    <property type="protein sequence ID" value="SNU96856.1"/>
    <property type="molecule type" value="Genomic_DNA"/>
</dbReference>
<dbReference type="AlphaFoldDB" id="A0A239TGX0"/>
<feature type="chain" id="PRO_5011234506" evidence="1">
    <location>
        <begin position="25"/>
        <end position="209"/>
    </location>
</feature>
<dbReference type="Proteomes" id="UP000215383">
    <property type="component" value="Chromosome 1"/>
</dbReference>
<accession>A0A239TGX0</accession>
<reference evidence="2 3" key="1">
    <citation type="submission" date="2017-06" db="EMBL/GenBank/DDBJ databases">
        <authorList>
            <consortium name="Pathogen Informatics"/>
        </authorList>
    </citation>
    <scope>NUCLEOTIDE SEQUENCE [LARGE SCALE GENOMIC DNA]</scope>
    <source>
        <strain evidence="2 3">NCTC10570</strain>
    </source>
</reference>
<evidence type="ECO:0000313" key="3">
    <source>
        <dbReference type="Proteomes" id="UP000215383"/>
    </source>
</evidence>
<feature type="signal peptide" evidence="1">
    <location>
        <begin position="1"/>
        <end position="24"/>
    </location>
</feature>
<name>A0A239TGX0_9FIRM</name>
<dbReference type="RefSeq" id="WP_036254453.1">
    <property type="nucleotide sequence ID" value="NZ_LT906446.1"/>
</dbReference>
<sequence>MLKKICRLIVLLICLTAAPLCVQAAPATPDTGINAADMNSALDAEKVRLHGEIMQMLQNEQQKKELQDYLIATRPIIEQYQEYFNTASRFAIWSEENIPIIGHLLSNVTMSIVNHFYQNALQEVAQTEVAQKFAELRSYGINIDLNIFQQAIADYLLKQGVDLSLVLDLQQLLNQKSEVHDFMQSIIKSSGAEFMPIDEGDILPKMPDI</sequence>
<proteinExistence type="predicted"/>
<evidence type="ECO:0000256" key="1">
    <source>
        <dbReference type="SAM" id="SignalP"/>
    </source>
</evidence>